<sequence length="253" mass="28295">MRNIRLRVEYDGTPYAGWQRQPGGIVTVQGELEACLSRILQERVNLAAAGRTDRGVHALGQVVNFQTASSLELQRIAHSLNCLLPDTIRVDCPQEVDMEFHARFSAAERQYRYFLMEEPSAVFGRFAGCSSRPLDLPLMHSLAVTLKGIHDFSAFSREDRDGTGSLCSVRMAGWYRHRGFLVFHIAANRFLRSMVRGLVGAMMDIGAGRLDPCSFKAMLDADAHARRVRPAAASGLFLSRVVYPDDYGCRKLR</sequence>
<name>A0A165MHI4_PELLU</name>
<dbReference type="EMBL" id="LVWG01000003">
    <property type="protein sequence ID" value="KZK75252.1"/>
    <property type="molecule type" value="Genomic_DNA"/>
</dbReference>
<dbReference type="EC" id="5.4.99.12" evidence="4"/>
<dbReference type="InterPro" id="IPR020097">
    <property type="entry name" value="PsdUridine_synth_TruA_a/b_dom"/>
</dbReference>
<dbReference type="OMA" id="ADAFCHN"/>
<comment type="catalytic activity">
    <reaction evidence="4 7">
        <text>uridine(38/39/40) in tRNA = pseudouridine(38/39/40) in tRNA</text>
        <dbReference type="Rhea" id="RHEA:22376"/>
        <dbReference type="Rhea" id="RHEA-COMP:10085"/>
        <dbReference type="Rhea" id="RHEA-COMP:10087"/>
        <dbReference type="ChEBI" id="CHEBI:65314"/>
        <dbReference type="ChEBI" id="CHEBI:65315"/>
        <dbReference type="EC" id="5.4.99.12"/>
    </reaction>
</comment>
<feature type="active site" description="Nucleophile" evidence="4 5">
    <location>
        <position position="53"/>
    </location>
</feature>
<dbReference type="InterPro" id="IPR001406">
    <property type="entry name" value="PsdUridine_synth_TruA"/>
</dbReference>
<feature type="binding site" evidence="4 6">
    <location>
        <position position="111"/>
    </location>
    <ligand>
        <name>substrate</name>
    </ligand>
</feature>
<evidence type="ECO:0000256" key="6">
    <source>
        <dbReference type="PIRSR" id="PIRSR001430-2"/>
    </source>
</evidence>
<comment type="caution">
    <text evidence="4">Lacks conserved residue(s) required for the propagation of feature annotation.</text>
</comment>
<dbReference type="GO" id="GO:0160147">
    <property type="term" value="F:tRNA pseudouridine(38-40) synthase activity"/>
    <property type="evidence" value="ECO:0007669"/>
    <property type="project" value="UniProtKB-EC"/>
</dbReference>
<feature type="domain" description="Pseudouridine synthase I TruA alpha/beta" evidence="8">
    <location>
        <begin position="8"/>
        <end position="104"/>
    </location>
</feature>
<dbReference type="HAMAP" id="MF_00171">
    <property type="entry name" value="TruA"/>
    <property type="match status" value="1"/>
</dbReference>
<evidence type="ECO:0000256" key="7">
    <source>
        <dbReference type="RuleBase" id="RU003792"/>
    </source>
</evidence>
<evidence type="ECO:0000256" key="2">
    <source>
        <dbReference type="ARBA" id="ARBA00022694"/>
    </source>
</evidence>
<evidence type="ECO:0000259" key="8">
    <source>
        <dbReference type="Pfam" id="PF01416"/>
    </source>
</evidence>
<dbReference type="Gene3D" id="3.30.70.580">
    <property type="entry name" value="Pseudouridine synthase I, catalytic domain, N-terminal subdomain"/>
    <property type="match status" value="1"/>
</dbReference>
<comment type="function">
    <text evidence="4">Formation of pseudouridine at positions 38, 39 and 40 in the anticodon stem and loop of transfer RNAs.</text>
</comment>
<feature type="domain" description="Pseudouridine synthase I TruA alpha/beta" evidence="8">
    <location>
        <begin position="143"/>
        <end position="244"/>
    </location>
</feature>
<comment type="similarity">
    <text evidence="1 4 7">Belongs to the tRNA pseudouridine synthase TruA family.</text>
</comment>
<dbReference type="Proteomes" id="UP000076481">
    <property type="component" value="Unassembled WGS sequence"/>
</dbReference>
<proteinExistence type="inferred from homology"/>
<comment type="subunit">
    <text evidence="4">Homodimer.</text>
</comment>
<dbReference type="GO" id="GO:0003723">
    <property type="term" value="F:RNA binding"/>
    <property type="evidence" value="ECO:0007669"/>
    <property type="project" value="InterPro"/>
</dbReference>
<dbReference type="InterPro" id="IPR020094">
    <property type="entry name" value="TruA/RsuA/RluB/E/F_N"/>
</dbReference>
<organism evidence="9 10">
    <name type="scientific">Pelodictyon luteolum</name>
    <dbReference type="NCBI Taxonomy" id="1100"/>
    <lineage>
        <taxon>Bacteria</taxon>
        <taxon>Pseudomonadati</taxon>
        <taxon>Chlorobiota</taxon>
        <taxon>Chlorobiia</taxon>
        <taxon>Chlorobiales</taxon>
        <taxon>Chlorobiaceae</taxon>
        <taxon>Chlorobium/Pelodictyon group</taxon>
        <taxon>Pelodictyon</taxon>
    </lineage>
</organism>
<gene>
    <name evidence="4" type="primary">truA</name>
    <name evidence="9" type="ORF">A3K90_05610</name>
</gene>
<dbReference type="PIRSF" id="PIRSF001430">
    <property type="entry name" value="tRNA_psdUrid_synth"/>
    <property type="match status" value="1"/>
</dbReference>
<dbReference type="RefSeq" id="WP_011357909.1">
    <property type="nucleotide sequence ID" value="NZ_LVWG01000003.1"/>
</dbReference>
<evidence type="ECO:0000313" key="9">
    <source>
        <dbReference type="EMBL" id="KZK75252.1"/>
    </source>
</evidence>
<keyword evidence="2 4" id="KW-0819">tRNA processing</keyword>
<evidence type="ECO:0000256" key="5">
    <source>
        <dbReference type="PIRSR" id="PIRSR001430-1"/>
    </source>
</evidence>
<dbReference type="Pfam" id="PF01416">
    <property type="entry name" value="PseudoU_synth_1"/>
    <property type="match status" value="2"/>
</dbReference>
<dbReference type="InterPro" id="IPR020103">
    <property type="entry name" value="PsdUridine_synth_cat_dom_sf"/>
</dbReference>
<dbReference type="NCBIfam" id="TIGR00071">
    <property type="entry name" value="hisT_truA"/>
    <property type="match status" value="1"/>
</dbReference>
<evidence type="ECO:0000256" key="4">
    <source>
        <dbReference type="HAMAP-Rule" id="MF_00171"/>
    </source>
</evidence>
<comment type="caution">
    <text evidence="9">The sequence shown here is derived from an EMBL/GenBank/DDBJ whole genome shotgun (WGS) entry which is preliminary data.</text>
</comment>
<accession>A0A165MHI4</accession>
<dbReference type="CDD" id="cd02570">
    <property type="entry name" value="PseudoU_synth_EcTruA"/>
    <property type="match status" value="1"/>
</dbReference>
<protein>
    <recommendedName>
        <fullName evidence="4">tRNA pseudouridine synthase A</fullName>
        <ecNumber evidence="4">5.4.99.12</ecNumber>
    </recommendedName>
    <alternativeName>
        <fullName evidence="4">tRNA pseudouridine(38-40) synthase</fullName>
    </alternativeName>
    <alternativeName>
        <fullName evidence="4">tRNA pseudouridylate synthase I</fullName>
    </alternativeName>
    <alternativeName>
        <fullName evidence="4">tRNA-uridine isomerase I</fullName>
    </alternativeName>
</protein>
<evidence type="ECO:0000313" key="10">
    <source>
        <dbReference type="Proteomes" id="UP000076481"/>
    </source>
</evidence>
<dbReference type="PANTHER" id="PTHR11142">
    <property type="entry name" value="PSEUDOURIDYLATE SYNTHASE"/>
    <property type="match status" value="1"/>
</dbReference>
<evidence type="ECO:0000256" key="1">
    <source>
        <dbReference type="ARBA" id="ARBA00009375"/>
    </source>
</evidence>
<dbReference type="GO" id="GO:0031119">
    <property type="term" value="P:tRNA pseudouridine synthesis"/>
    <property type="evidence" value="ECO:0007669"/>
    <property type="project" value="UniProtKB-UniRule"/>
</dbReference>
<reference evidence="9 10" key="1">
    <citation type="submission" date="2016-03" db="EMBL/GenBank/DDBJ databases">
        <title>Speciation and ecological success in dimly lit waters: horizontal gene transfer in a green sulfur bacteria bloom unveiled by metagenomic assembly.</title>
        <authorList>
            <person name="Llorens-Mares T."/>
            <person name="Liu Z."/>
            <person name="Allen L.Z."/>
            <person name="Rusch D.B."/>
            <person name="Craig M.T."/>
            <person name="Dupont C.L."/>
            <person name="Bryant D.A."/>
            <person name="Casamayor E.O."/>
        </authorList>
    </citation>
    <scope>NUCLEOTIDE SEQUENCE [LARGE SCALE GENOMIC DNA]</scope>
    <source>
        <strain evidence="9">CIII</strain>
    </source>
</reference>
<dbReference type="SMR" id="A0A165MHI4"/>
<dbReference type="FunFam" id="3.30.70.580:FF:000001">
    <property type="entry name" value="tRNA pseudouridine synthase A"/>
    <property type="match status" value="1"/>
</dbReference>
<dbReference type="AlphaFoldDB" id="A0A165MHI4"/>
<dbReference type="Gene3D" id="3.30.70.660">
    <property type="entry name" value="Pseudouridine synthase I, catalytic domain, C-terminal subdomain"/>
    <property type="match status" value="1"/>
</dbReference>
<dbReference type="SUPFAM" id="SSF55120">
    <property type="entry name" value="Pseudouridine synthase"/>
    <property type="match status" value="1"/>
</dbReference>
<dbReference type="PANTHER" id="PTHR11142:SF0">
    <property type="entry name" value="TRNA PSEUDOURIDINE SYNTHASE-LIKE 1"/>
    <property type="match status" value="1"/>
</dbReference>
<evidence type="ECO:0000256" key="3">
    <source>
        <dbReference type="ARBA" id="ARBA00023235"/>
    </source>
</evidence>
<dbReference type="InterPro" id="IPR020095">
    <property type="entry name" value="PsdUridine_synth_TruA_C"/>
</dbReference>
<keyword evidence="3 4" id="KW-0413">Isomerase</keyword>